<dbReference type="OrthoDB" id="9180768at2"/>
<keyword evidence="3" id="KW-1185">Reference proteome</keyword>
<feature type="transmembrane region" description="Helical" evidence="1">
    <location>
        <begin position="226"/>
        <end position="243"/>
    </location>
</feature>
<reference evidence="2 3" key="1">
    <citation type="journal article" date="2014" name="Genome Announc.">
        <title>Draft Genome Sequence of Marinomonas sp. Strain D104, a Polycyclic Aromatic Hydrocarbon-Degrading Bacterium from the Deep-Sea Sediment of the Arctic Ocean.</title>
        <authorList>
            <person name="Dong C."/>
            <person name="Bai X."/>
            <person name="Lai Q."/>
            <person name="Xie Y."/>
            <person name="Chen X."/>
            <person name="Shao Z."/>
        </authorList>
    </citation>
    <scope>NUCLEOTIDE SEQUENCE [LARGE SCALE GENOMIC DNA]</scope>
    <source>
        <strain evidence="2 3">D104</strain>
    </source>
</reference>
<dbReference type="PATRIC" id="fig|1208321.3.peg.412"/>
<gene>
    <name evidence="2" type="ORF">D104_02010</name>
</gene>
<evidence type="ECO:0000313" key="3">
    <source>
        <dbReference type="Proteomes" id="UP000018857"/>
    </source>
</evidence>
<keyword evidence="1" id="KW-0472">Membrane</keyword>
<accession>W1S687</accession>
<organism evidence="2 3">
    <name type="scientific">Marinomonas profundimaris</name>
    <dbReference type="NCBI Taxonomy" id="1208321"/>
    <lineage>
        <taxon>Bacteria</taxon>
        <taxon>Pseudomonadati</taxon>
        <taxon>Pseudomonadota</taxon>
        <taxon>Gammaproteobacteria</taxon>
        <taxon>Oceanospirillales</taxon>
        <taxon>Oceanospirillaceae</taxon>
        <taxon>Marinomonas</taxon>
    </lineage>
</organism>
<dbReference type="Proteomes" id="UP000018857">
    <property type="component" value="Unassembled WGS sequence"/>
</dbReference>
<dbReference type="STRING" id="1208321.D104_02010"/>
<protein>
    <submittedName>
        <fullName evidence="2">Uncharacterized protein</fullName>
    </submittedName>
</protein>
<feature type="transmembrane region" description="Helical" evidence="1">
    <location>
        <begin position="166"/>
        <end position="187"/>
    </location>
</feature>
<comment type="caution">
    <text evidence="2">The sequence shown here is derived from an EMBL/GenBank/DDBJ whole genome shotgun (WGS) entry which is preliminary data.</text>
</comment>
<dbReference type="RefSeq" id="WP_024022625.1">
    <property type="nucleotide sequence ID" value="NZ_AYOZ01000001.1"/>
</dbReference>
<dbReference type="AlphaFoldDB" id="W1S687"/>
<name>W1S687_9GAMM</name>
<dbReference type="eggNOG" id="ENOG503349S">
    <property type="taxonomic scope" value="Bacteria"/>
</dbReference>
<feature type="transmembrane region" description="Helical" evidence="1">
    <location>
        <begin position="193"/>
        <end position="219"/>
    </location>
</feature>
<dbReference type="EMBL" id="AYOZ01000001">
    <property type="protein sequence ID" value="ETI62613.1"/>
    <property type="molecule type" value="Genomic_DNA"/>
</dbReference>
<evidence type="ECO:0000313" key="2">
    <source>
        <dbReference type="EMBL" id="ETI62613.1"/>
    </source>
</evidence>
<keyword evidence="1" id="KW-1133">Transmembrane helix</keyword>
<keyword evidence="1" id="KW-0812">Transmembrane</keyword>
<proteinExistence type="predicted"/>
<sequence>MTNEQLVLNAEEKIEELKQKYMDVLQPLAIEYNSSRVAPTAEQLIECQRKGNTYFNYVESFVGNSGLLGAHVNGKWVTGFAETCHAVLESYVLHIAFLRSHSSALGASYQEPNSQAYANMQRMTKEYLEKNTWKALERKYEENRIPVSGFNYSGASDLQKTPNWQLIVGLIIGVVFLLVLFVLAVMIPNPTNWQAFIFRGGFAISLSAIAAIIPGLLTVESRLQKMSIRATGAIAVFVIVWLVNPPALIGS</sequence>
<evidence type="ECO:0000256" key="1">
    <source>
        <dbReference type="SAM" id="Phobius"/>
    </source>
</evidence>